<name>A0ABY5YTX1_9MICC</name>
<keyword evidence="3" id="KW-1185">Reference proteome</keyword>
<feature type="compositionally biased region" description="Polar residues" evidence="1">
    <location>
        <begin position="1"/>
        <end position="12"/>
    </location>
</feature>
<dbReference type="EMBL" id="CP104275">
    <property type="protein sequence ID" value="UWX98545.1"/>
    <property type="molecule type" value="Genomic_DNA"/>
</dbReference>
<evidence type="ECO:0000256" key="1">
    <source>
        <dbReference type="SAM" id="MobiDB-lite"/>
    </source>
</evidence>
<sequence length="90" mass="9948">MTTLMNRPTTTHTAERAASNEYTAAAPAARTRRRGTYTTCYDSPQGTPRPAGSYVSIGRRAVTRPRDMGSYVDTSAYRNRRPEGAYTLRG</sequence>
<evidence type="ECO:0000313" key="3">
    <source>
        <dbReference type="Proteomes" id="UP001059859"/>
    </source>
</evidence>
<accession>A0ABY5YTX1</accession>
<gene>
    <name evidence="2" type="ORF">N2K95_07860</name>
</gene>
<organism evidence="2 3">
    <name type="scientific">Arthrobacter zhaoxinii</name>
    <dbReference type="NCBI Taxonomy" id="2964616"/>
    <lineage>
        <taxon>Bacteria</taxon>
        <taxon>Bacillati</taxon>
        <taxon>Actinomycetota</taxon>
        <taxon>Actinomycetes</taxon>
        <taxon>Micrococcales</taxon>
        <taxon>Micrococcaceae</taxon>
        <taxon>Arthrobacter</taxon>
    </lineage>
</organism>
<proteinExistence type="predicted"/>
<dbReference type="RefSeq" id="WP_260653626.1">
    <property type="nucleotide sequence ID" value="NZ_CP104275.1"/>
</dbReference>
<feature type="region of interest" description="Disordered" evidence="1">
    <location>
        <begin position="1"/>
        <end position="53"/>
    </location>
</feature>
<dbReference type="Proteomes" id="UP001059859">
    <property type="component" value="Chromosome"/>
</dbReference>
<protein>
    <submittedName>
        <fullName evidence="2">Uncharacterized protein</fullName>
    </submittedName>
</protein>
<reference evidence="2" key="1">
    <citation type="submission" date="2022-09" db="EMBL/GenBank/DDBJ databases">
        <title>Novel species in genus Arthrobacter.</title>
        <authorList>
            <person name="Liu Y."/>
        </authorList>
    </citation>
    <scope>NUCLEOTIDE SEQUENCE</scope>
    <source>
        <strain evidence="2">Zg-Y815</strain>
    </source>
</reference>
<evidence type="ECO:0000313" key="2">
    <source>
        <dbReference type="EMBL" id="UWX98545.1"/>
    </source>
</evidence>